<evidence type="ECO:0000313" key="8">
    <source>
        <dbReference type="EMBL" id="KAK0384919.1"/>
    </source>
</evidence>
<keyword evidence="9" id="KW-1185">Reference proteome</keyword>
<feature type="domain" description="LIM zinc-binding" evidence="7">
    <location>
        <begin position="483"/>
        <end position="545"/>
    </location>
</feature>
<sequence>MAMPRESSFLPTIKCSSCGNEVQISLMGEHICSGPGAELSPPPDAYDDGRFAVPAIPDKFARMPPPVDVGTANQSYMRQGQLTPVSQTGGSRNISPNTPGARFQYNRNEDISRPSTAGQGSLPSAGLRPGGYGGFGDQPLPSPGLEAKYGQSPSSTGSFLQRMDSIAPGPFDTSRRPSTGSREAPVRQNSHDQLDVAHDEAYRRPSTSHSSTASGSGPNMVPPRRKNGYGGFGASAQTEDEYSPQPVGSLSRSETFPRPSFPGEAPIRTPSAPGSRPDRGLEHSRKPSMGPDTSRAPPPRKSLIRTPNKNSVDLAAEFGIGNPYHTPSDSASSGYSTFSSQMSRTSSQTSPARSQNRSQPSLRVGDDVPRQVENIRPKDLQTDPRYPQQVPLRTPSPLVESPFAMSPQNDTALSKSLGSDSSPRANNRGITSKGLSSSPQKESGYFGRPLQRNDTAPAWMGASPPSSRIAPPQRKGSAQPSRGDCKACHLPIKGKSISSADGRLTGKYHKACFVCTTCTEPFSSAEFYVLDDKPYCSLHYHKLNGSLCGSCSRGIEGQYLEDETSLKYHVGCFRCLDCGTSLSDGYYEVDGVSYCEKCALRRVQHTWKAQQPQPPAAPEPAPYQQGIPRGPAPPRGPIGLPSHPGPRGRGGSRGGPPPSRGPFPPRPGMGPGGPKLNKRMTRLGIM</sequence>
<feature type="region of interest" description="Disordered" evidence="6">
    <location>
        <begin position="608"/>
        <end position="686"/>
    </location>
</feature>
<feature type="compositionally biased region" description="Polar residues" evidence="6">
    <location>
        <begin position="82"/>
        <end position="98"/>
    </location>
</feature>
<evidence type="ECO:0000256" key="3">
    <source>
        <dbReference type="ARBA" id="ARBA00022833"/>
    </source>
</evidence>
<reference evidence="8" key="1">
    <citation type="submission" date="2022-10" db="EMBL/GenBank/DDBJ databases">
        <title>Determination and structural analysis of whole genome sequence of Sarocladium strictum F4-1.</title>
        <authorList>
            <person name="Hu L."/>
            <person name="Jiang Y."/>
        </authorList>
    </citation>
    <scope>NUCLEOTIDE SEQUENCE</scope>
    <source>
        <strain evidence="8">F4-1</strain>
    </source>
</reference>
<feature type="compositionally biased region" description="Pro residues" evidence="6">
    <location>
        <begin position="612"/>
        <end position="621"/>
    </location>
</feature>
<feature type="compositionally biased region" description="Low complexity" evidence="6">
    <location>
        <begin position="336"/>
        <end position="350"/>
    </location>
</feature>
<feature type="compositionally biased region" description="Basic residues" evidence="6">
    <location>
        <begin position="676"/>
        <end position="686"/>
    </location>
</feature>
<accession>A0AA39L5S4</accession>
<dbReference type="SUPFAM" id="SSF57716">
    <property type="entry name" value="Glucocorticoid receptor-like (DNA-binding domain)"/>
    <property type="match status" value="1"/>
</dbReference>
<dbReference type="AlphaFoldDB" id="A0AA39L5S4"/>
<dbReference type="CDD" id="cd09397">
    <property type="entry name" value="LIM1_UF1"/>
    <property type="match status" value="1"/>
</dbReference>
<feature type="compositionally biased region" description="Polar residues" evidence="6">
    <location>
        <begin position="351"/>
        <end position="361"/>
    </location>
</feature>
<dbReference type="CDD" id="cd08368">
    <property type="entry name" value="LIM"/>
    <property type="match status" value="1"/>
</dbReference>
<dbReference type="PROSITE" id="PS50023">
    <property type="entry name" value="LIM_DOMAIN_2"/>
    <property type="match status" value="2"/>
</dbReference>
<keyword evidence="2" id="KW-0677">Repeat</keyword>
<dbReference type="PANTHER" id="PTHR24205:SF16">
    <property type="entry name" value="GH01042P-RELATED"/>
    <property type="match status" value="1"/>
</dbReference>
<proteinExistence type="predicted"/>
<dbReference type="EMBL" id="JAPDFR010000007">
    <property type="protein sequence ID" value="KAK0384919.1"/>
    <property type="molecule type" value="Genomic_DNA"/>
</dbReference>
<dbReference type="SMART" id="SM00132">
    <property type="entry name" value="LIM"/>
    <property type="match status" value="2"/>
</dbReference>
<dbReference type="GO" id="GO:0046872">
    <property type="term" value="F:metal ion binding"/>
    <property type="evidence" value="ECO:0007669"/>
    <property type="project" value="UniProtKB-KW"/>
</dbReference>
<evidence type="ECO:0000256" key="6">
    <source>
        <dbReference type="SAM" id="MobiDB-lite"/>
    </source>
</evidence>
<dbReference type="GO" id="GO:0030695">
    <property type="term" value="F:GTPase regulator activity"/>
    <property type="evidence" value="ECO:0007669"/>
    <property type="project" value="UniProtKB-ARBA"/>
</dbReference>
<feature type="compositionally biased region" description="Polar residues" evidence="6">
    <location>
        <begin position="406"/>
        <end position="441"/>
    </location>
</feature>
<keyword evidence="4 5" id="KW-0440">LIM domain</keyword>
<evidence type="ECO:0000256" key="4">
    <source>
        <dbReference type="ARBA" id="ARBA00023038"/>
    </source>
</evidence>
<dbReference type="PANTHER" id="PTHR24205">
    <property type="entry name" value="FOUR AND A HALF LIM DOMAINS PROTEIN"/>
    <property type="match status" value="1"/>
</dbReference>
<organism evidence="8 9">
    <name type="scientific">Sarocladium strictum</name>
    <name type="common">Black bundle disease fungus</name>
    <name type="synonym">Acremonium strictum</name>
    <dbReference type="NCBI Taxonomy" id="5046"/>
    <lineage>
        <taxon>Eukaryota</taxon>
        <taxon>Fungi</taxon>
        <taxon>Dikarya</taxon>
        <taxon>Ascomycota</taxon>
        <taxon>Pezizomycotina</taxon>
        <taxon>Sordariomycetes</taxon>
        <taxon>Hypocreomycetidae</taxon>
        <taxon>Hypocreales</taxon>
        <taxon>Sarocladiaceae</taxon>
        <taxon>Sarocladium</taxon>
    </lineage>
</organism>
<feature type="compositionally biased region" description="Low complexity" evidence="6">
    <location>
        <begin position="207"/>
        <end position="217"/>
    </location>
</feature>
<feature type="compositionally biased region" description="Polar residues" evidence="6">
    <location>
        <begin position="325"/>
        <end position="335"/>
    </location>
</feature>
<dbReference type="GO" id="GO:0003712">
    <property type="term" value="F:transcription coregulator activity"/>
    <property type="evidence" value="ECO:0007669"/>
    <property type="project" value="TreeGrafter"/>
</dbReference>
<dbReference type="Gene3D" id="2.10.110.10">
    <property type="entry name" value="Cysteine Rich Protein"/>
    <property type="match status" value="2"/>
</dbReference>
<feature type="compositionally biased region" description="Basic and acidic residues" evidence="6">
    <location>
        <begin position="276"/>
        <end position="285"/>
    </location>
</feature>
<protein>
    <recommendedName>
        <fullName evidence="7">LIM zinc-binding domain-containing protein</fullName>
    </recommendedName>
</protein>
<dbReference type="GO" id="GO:0005634">
    <property type="term" value="C:nucleus"/>
    <property type="evidence" value="ECO:0007669"/>
    <property type="project" value="TreeGrafter"/>
</dbReference>
<dbReference type="Pfam" id="PF00412">
    <property type="entry name" value="LIM"/>
    <property type="match status" value="2"/>
</dbReference>
<evidence type="ECO:0000256" key="2">
    <source>
        <dbReference type="ARBA" id="ARBA00022737"/>
    </source>
</evidence>
<keyword evidence="1 5" id="KW-0479">Metal-binding</keyword>
<evidence type="ECO:0000256" key="5">
    <source>
        <dbReference type="PROSITE-ProRule" id="PRU00125"/>
    </source>
</evidence>
<feature type="region of interest" description="Disordered" evidence="6">
    <location>
        <begin position="82"/>
        <end position="483"/>
    </location>
</feature>
<feature type="compositionally biased region" description="Polar residues" evidence="6">
    <location>
        <begin position="113"/>
        <end position="122"/>
    </location>
</feature>
<evidence type="ECO:0000313" key="9">
    <source>
        <dbReference type="Proteomes" id="UP001175261"/>
    </source>
</evidence>
<evidence type="ECO:0000259" key="7">
    <source>
        <dbReference type="PROSITE" id="PS50023"/>
    </source>
</evidence>
<name>A0AA39L5S4_SARSR</name>
<dbReference type="Proteomes" id="UP001175261">
    <property type="component" value="Unassembled WGS sequence"/>
</dbReference>
<feature type="compositionally biased region" description="Basic and acidic residues" evidence="6">
    <location>
        <begin position="189"/>
        <end position="203"/>
    </location>
</feature>
<dbReference type="FunFam" id="2.10.110.10:FF:000105">
    <property type="entry name" value="Similar to LIM domain-containing protein"/>
    <property type="match status" value="1"/>
</dbReference>
<keyword evidence="3 5" id="KW-0862">Zinc</keyword>
<feature type="domain" description="LIM zinc-binding" evidence="7">
    <location>
        <begin position="546"/>
        <end position="605"/>
    </location>
</feature>
<dbReference type="InterPro" id="IPR001781">
    <property type="entry name" value="Znf_LIM"/>
</dbReference>
<feature type="compositionally biased region" description="Pro residues" evidence="6">
    <location>
        <begin position="655"/>
        <end position="668"/>
    </location>
</feature>
<feature type="compositionally biased region" description="Basic and acidic residues" evidence="6">
    <location>
        <begin position="364"/>
        <end position="382"/>
    </location>
</feature>
<comment type="caution">
    <text evidence="8">The sequence shown here is derived from an EMBL/GenBank/DDBJ whole genome shotgun (WGS) entry which is preliminary data.</text>
</comment>
<gene>
    <name evidence="8" type="ORF">NLU13_7398</name>
</gene>
<evidence type="ECO:0000256" key="1">
    <source>
        <dbReference type="ARBA" id="ARBA00022723"/>
    </source>
</evidence>
<dbReference type="PROSITE" id="PS00478">
    <property type="entry name" value="LIM_DOMAIN_1"/>
    <property type="match status" value="1"/>
</dbReference>